<dbReference type="AlphaFoldDB" id="A0A5N5HIP8"/>
<name>A0A5N5HIP8_9ROSA</name>
<keyword evidence="2" id="KW-1185">Reference proteome</keyword>
<reference evidence="1 2" key="1">
    <citation type="submission" date="2019-09" db="EMBL/GenBank/DDBJ databases">
        <authorList>
            <person name="Ou C."/>
        </authorList>
    </citation>
    <scope>NUCLEOTIDE SEQUENCE [LARGE SCALE GENOMIC DNA]</scope>
    <source>
        <strain evidence="1">S2</strain>
        <tissue evidence="1">Leaf</tissue>
    </source>
</reference>
<sequence>MASKKGQVVPTIKAKSARTITIQQATSKLVPLKEQGERQSSRECSLLQASDANLSTGSSHGLPTDHCHEGTAVTPSMIAGDSYHVIMQVMITSATLIEE</sequence>
<protein>
    <submittedName>
        <fullName evidence="1">Uncharacterized protein</fullName>
    </submittedName>
</protein>
<reference evidence="2" key="2">
    <citation type="submission" date="2019-10" db="EMBL/GenBank/DDBJ databases">
        <title>A de novo genome assembly of a pear dwarfing rootstock.</title>
        <authorList>
            <person name="Wang F."/>
            <person name="Wang J."/>
            <person name="Li S."/>
            <person name="Zhang Y."/>
            <person name="Fang M."/>
            <person name="Ma L."/>
            <person name="Zhao Y."/>
            <person name="Jiang S."/>
        </authorList>
    </citation>
    <scope>NUCLEOTIDE SEQUENCE [LARGE SCALE GENOMIC DNA]</scope>
</reference>
<evidence type="ECO:0000313" key="1">
    <source>
        <dbReference type="EMBL" id="KAB2626071.1"/>
    </source>
</evidence>
<accession>A0A5N5HIP8</accession>
<reference evidence="1 2" key="3">
    <citation type="submission" date="2019-11" db="EMBL/GenBank/DDBJ databases">
        <title>A de novo genome assembly of a pear dwarfing rootstock.</title>
        <authorList>
            <person name="Wang F."/>
            <person name="Wang J."/>
            <person name="Li S."/>
            <person name="Zhang Y."/>
            <person name="Fang M."/>
            <person name="Ma L."/>
            <person name="Zhao Y."/>
            <person name="Jiang S."/>
        </authorList>
    </citation>
    <scope>NUCLEOTIDE SEQUENCE [LARGE SCALE GENOMIC DNA]</scope>
    <source>
        <strain evidence="1">S2</strain>
        <tissue evidence="1">Leaf</tissue>
    </source>
</reference>
<dbReference type="EMBL" id="SMOL01000160">
    <property type="protein sequence ID" value="KAB2626071.1"/>
    <property type="molecule type" value="Genomic_DNA"/>
</dbReference>
<dbReference type="Proteomes" id="UP000327157">
    <property type="component" value="Chromosome 16"/>
</dbReference>
<evidence type="ECO:0000313" key="2">
    <source>
        <dbReference type="Proteomes" id="UP000327157"/>
    </source>
</evidence>
<comment type="caution">
    <text evidence="1">The sequence shown here is derived from an EMBL/GenBank/DDBJ whole genome shotgun (WGS) entry which is preliminary data.</text>
</comment>
<gene>
    <name evidence="1" type="ORF">D8674_017731</name>
</gene>
<proteinExistence type="predicted"/>
<organism evidence="1 2">
    <name type="scientific">Pyrus ussuriensis x Pyrus communis</name>
    <dbReference type="NCBI Taxonomy" id="2448454"/>
    <lineage>
        <taxon>Eukaryota</taxon>
        <taxon>Viridiplantae</taxon>
        <taxon>Streptophyta</taxon>
        <taxon>Embryophyta</taxon>
        <taxon>Tracheophyta</taxon>
        <taxon>Spermatophyta</taxon>
        <taxon>Magnoliopsida</taxon>
        <taxon>eudicotyledons</taxon>
        <taxon>Gunneridae</taxon>
        <taxon>Pentapetalae</taxon>
        <taxon>rosids</taxon>
        <taxon>fabids</taxon>
        <taxon>Rosales</taxon>
        <taxon>Rosaceae</taxon>
        <taxon>Amygdaloideae</taxon>
        <taxon>Maleae</taxon>
        <taxon>Pyrus</taxon>
    </lineage>
</organism>